<dbReference type="InterPro" id="IPR027479">
    <property type="entry name" value="S-Me-THD_N_sf"/>
</dbReference>
<dbReference type="Pfam" id="PF20906">
    <property type="entry name" value="S-Me-THD_C"/>
    <property type="match status" value="1"/>
</dbReference>
<dbReference type="Pfam" id="PF06032">
    <property type="entry name" value="S-Me-THD_N"/>
    <property type="match status" value="1"/>
</dbReference>
<accession>A0A0R2DY07</accession>
<feature type="domain" description="S-Me-THD-like C-terminal" evidence="2">
    <location>
        <begin position="193"/>
        <end position="383"/>
    </location>
</feature>
<evidence type="ECO:0000313" key="4">
    <source>
        <dbReference type="Proteomes" id="UP000050898"/>
    </source>
</evidence>
<dbReference type="AlphaFoldDB" id="A0A0R2DY07"/>
<reference evidence="3 4" key="1">
    <citation type="journal article" date="2015" name="Genome Announc.">
        <title>Expanding the biotechnology potential of lactobacilli through comparative genomics of 213 strains and associated genera.</title>
        <authorList>
            <person name="Sun Z."/>
            <person name="Harris H.M."/>
            <person name="McCann A."/>
            <person name="Guo C."/>
            <person name="Argimon S."/>
            <person name="Zhang W."/>
            <person name="Yang X."/>
            <person name="Jeffery I.B."/>
            <person name="Cooney J.C."/>
            <person name="Kagawa T.F."/>
            <person name="Liu W."/>
            <person name="Song Y."/>
            <person name="Salvetti E."/>
            <person name="Wrobel A."/>
            <person name="Rasinkangas P."/>
            <person name="Parkhill J."/>
            <person name="Rea M.C."/>
            <person name="O'Sullivan O."/>
            <person name="Ritari J."/>
            <person name="Douillard F.P."/>
            <person name="Paul Ross R."/>
            <person name="Yang R."/>
            <person name="Briner A.E."/>
            <person name="Felis G.E."/>
            <person name="de Vos W.M."/>
            <person name="Barrangou R."/>
            <person name="Klaenhammer T.R."/>
            <person name="Caufield P.W."/>
            <person name="Cui Y."/>
            <person name="Zhang H."/>
            <person name="O'Toole P.W."/>
        </authorList>
    </citation>
    <scope>NUCLEOTIDE SEQUENCE [LARGE SCALE GENOMIC DNA]</scope>
    <source>
        <strain evidence="3 4">DSM 20444</strain>
    </source>
</reference>
<dbReference type="SUPFAM" id="SSF160991">
    <property type="entry name" value="CV3147-like"/>
    <property type="match status" value="1"/>
</dbReference>
<feature type="domain" description="S-Me-THD N-terminal" evidence="1">
    <location>
        <begin position="34"/>
        <end position="190"/>
    </location>
</feature>
<dbReference type="Proteomes" id="UP000050898">
    <property type="component" value="Unassembled WGS sequence"/>
</dbReference>
<dbReference type="InterPro" id="IPR024071">
    <property type="entry name" value="S-Me-THD_C_sf"/>
</dbReference>
<name>A0A0R2DY07_9LACO</name>
<evidence type="ECO:0008006" key="5">
    <source>
        <dbReference type="Google" id="ProtNLM"/>
    </source>
</evidence>
<dbReference type="EMBL" id="AYYH01000050">
    <property type="protein sequence ID" value="KRN08766.1"/>
    <property type="molecule type" value="Genomic_DNA"/>
</dbReference>
<dbReference type="Gene3D" id="3.40.1610.10">
    <property type="entry name" value="CV3147-like domain"/>
    <property type="match status" value="1"/>
</dbReference>
<sequence length="395" mass="42686">MYFFINGPYTDYYGYQKSINTKLEGLFMTQINIDDIKHIAIGASLLGAGGGGNPYVGTLMAISAVREKGPVQLIEPTDVPEDALVISASMVGAPAVSLEKFPNGNEYDKAFPLLEETYGQKAYATYPIEAGGINSMIPIMVAARRGLPLVDVDGMGRAFPELQMTTFAIAGHPVTPIVITDERGNNALVNTIDANWAEKIIRTITVKMGATSSVAGDAVHGKDLVANGVTGIISLSKQIGELIDSASDFETVDAALTQLLQITKGYKLFTGKITDINHTTKDGFNFGEVTIEGFGTFEQSFGSVSFQNENIIFKVNDQVLATAPDLITLVDVDTLIPVTNEELRYGKRVNVLGLPANSKWRTEVGIATVGPRYFGYDIDYVPLEQLVEKYSKMGE</sequence>
<evidence type="ECO:0000313" key="3">
    <source>
        <dbReference type="EMBL" id="KRN08766.1"/>
    </source>
</evidence>
<proteinExistence type="predicted"/>
<dbReference type="PATRIC" id="fig|1046596.6.peg.1996"/>
<keyword evidence="4" id="KW-1185">Reference proteome</keyword>
<gene>
    <name evidence="3" type="ORF">FD00_GL001900</name>
</gene>
<comment type="caution">
    <text evidence="3">The sequence shown here is derived from an EMBL/GenBank/DDBJ whole genome shotgun (WGS) entry which is preliminary data.</text>
</comment>
<evidence type="ECO:0000259" key="1">
    <source>
        <dbReference type="Pfam" id="PF06032"/>
    </source>
</evidence>
<dbReference type="Gene3D" id="2.40.390.10">
    <property type="entry name" value="CV3147-like"/>
    <property type="match status" value="1"/>
</dbReference>
<organism evidence="3 4">
    <name type="scientific">Liquorilactobacillus mali KCTC 3596 = DSM 20444</name>
    <dbReference type="NCBI Taxonomy" id="1046596"/>
    <lineage>
        <taxon>Bacteria</taxon>
        <taxon>Bacillati</taxon>
        <taxon>Bacillota</taxon>
        <taxon>Bacilli</taxon>
        <taxon>Lactobacillales</taxon>
        <taxon>Lactobacillaceae</taxon>
        <taxon>Liquorilactobacillus</taxon>
    </lineage>
</organism>
<dbReference type="InterPro" id="IPR048350">
    <property type="entry name" value="S-Me-THD-like_C"/>
</dbReference>
<dbReference type="InterPro" id="IPR010318">
    <property type="entry name" value="S-Me-THD_N"/>
</dbReference>
<evidence type="ECO:0000259" key="2">
    <source>
        <dbReference type="Pfam" id="PF20906"/>
    </source>
</evidence>
<protein>
    <recommendedName>
        <fullName evidence="5">DUF917 domain-containing protein</fullName>
    </recommendedName>
</protein>